<gene>
    <name evidence="9" type="ORF">E4P47_08330</name>
</gene>
<dbReference type="Gene3D" id="3.40.390.10">
    <property type="entry name" value="Collagenase (Catalytic Domain)"/>
    <property type="match status" value="1"/>
</dbReference>
<accession>A0A4Y8WNB1</accession>
<evidence type="ECO:0000313" key="9">
    <source>
        <dbReference type="EMBL" id="TFH94254.1"/>
    </source>
</evidence>
<name>A0A4Y8WNB1_9PORP</name>
<dbReference type="PANTHER" id="PTHR43660">
    <property type="entry name" value="DIPEPTIDYL CARBOXYPEPTIDASE"/>
    <property type="match status" value="1"/>
</dbReference>
<dbReference type="InterPro" id="IPR034005">
    <property type="entry name" value="M3A_DCP"/>
</dbReference>
<evidence type="ECO:0000256" key="3">
    <source>
        <dbReference type="ARBA" id="ARBA00022723"/>
    </source>
</evidence>
<evidence type="ECO:0000256" key="5">
    <source>
        <dbReference type="ARBA" id="ARBA00022833"/>
    </source>
</evidence>
<proteinExistence type="inferred from homology"/>
<feature type="domain" description="Peptidase M3A/M3B catalytic" evidence="8">
    <location>
        <begin position="240"/>
        <end position="678"/>
    </location>
</feature>
<comment type="caution">
    <text evidence="9">The sequence shown here is derived from an EMBL/GenBank/DDBJ whole genome shotgun (WGS) entry which is preliminary data.</text>
</comment>
<dbReference type="GO" id="GO:0046872">
    <property type="term" value="F:metal ion binding"/>
    <property type="evidence" value="ECO:0007669"/>
    <property type="project" value="UniProtKB-UniRule"/>
</dbReference>
<comment type="similarity">
    <text evidence="1 7">Belongs to the peptidase M3 family.</text>
</comment>
<dbReference type="InterPro" id="IPR001567">
    <property type="entry name" value="Pept_M3A_M3B_dom"/>
</dbReference>
<dbReference type="Gene3D" id="1.10.1370.10">
    <property type="entry name" value="Neurolysin, domain 3"/>
    <property type="match status" value="1"/>
</dbReference>
<dbReference type="InterPro" id="IPR024077">
    <property type="entry name" value="Neurolysin/TOP_dom2"/>
</dbReference>
<evidence type="ECO:0000256" key="6">
    <source>
        <dbReference type="ARBA" id="ARBA00023049"/>
    </source>
</evidence>
<dbReference type="OrthoDB" id="9773538at2"/>
<dbReference type="InterPro" id="IPR024079">
    <property type="entry name" value="MetalloPept_cat_dom_sf"/>
</dbReference>
<dbReference type="GO" id="GO:0005829">
    <property type="term" value="C:cytosol"/>
    <property type="evidence" value="ECO:0007669"/>
    <property type="project" value="TreeGrafter"/>
</dbReference>
<protein>
    <submittedName>
        <fullName evidence="9">M3 family peptidase</fullName>
    </submittedName>
</protein>
<reference evidence="9 10" key="1">
    <citation type="submission" date="2019-03" db="EMBL/GenBank/DDBJ databases">
        <title>Porphyromonas levii Isolated from the Uterus of Dairy Cows.</title>
        <authorList>
            <person name="Francis A.M."/>
        </authorList>
    </citation>
    <scope>NUCLEOTIDE SEQUENCE [LARGE SCALE GENOMIC DNA]</scope>
    <source>
        <strain evidence="9 10">AF5678</strain>
    </source>
</reference>
<dbReference type="PANTHER" id="PTHR43660:SF1">
    <property type="entry name" value="DIPEPTIDYL CARBOXYPEPTIDASE"/>
    <property type="match status" value="1"/>
</dbReference>
<dbReference type="GO" id="GO:0004180">
    <property type="term" value="F:carboxypeptidase activity"/>
    <property type="evidence" value="ECO:0007669"/>
    <property type="project" value="TreeGrafter"/>
</dbReference>
<dbReference type="EMBL" id="SPNC01000154">
    <property type="protein sequence ID" value="TFH94254.1"/>
    <property type="molecule type" value="Genomic_DNA"/>
</dbReference>
<organism evidence="9 10">
    <name type="scientific">Porphyromonas levii</name>
    <dbReference type="NCBI Taxonomy" id="28114"/>
    <lineage>
        <taxon>Bacteria</taxon>
        <taxon>Pseudomonadati</taxon>
        <taxon>Bacteroidota</taxon>
        <taxon>Bacteroidia</taxon>
        <taxon>Bacteroidales</taxon>
        <taxon>Porphyromonadaceae</taxon>
        <taxon>Porphyromonas</taxon>
    </lineage>
</organism>
<keyword evidence="3 7" id="KW-0479">Metal-binding</keyword>
<evidence type="ECO:0000256" key="4">
    <source>
        <dbReference type="ARBA" id="ARBA00022801"/>
    </source>
</evidence>
<dbReference type="InterPro" id="IPR045090">
    <property type="entry name" value="Pept_M3A_M3B"/>
</dbReference>
<dbReference type="Proteomes" id="UP000297225">
    <property type="component" value="Unassembled WGS sequence"/>
</dbReference>
<dbReference type="SUPFAM" id="SSF55486">
    <property type="entry name" value="Metalloproteases ('zincins'), catalytic domain"/>
    <property type="match status" value="1"/>
</dbReference>
<keyword evidence="5 7" id="KW-0862">Zinc</keyword>
<keyword evidence="6 7" id="KW-0482">Metalloprotease</keyword>
<dbReference type="GO" id="GO:0004222">
    <property type="term" value="F:metalloendopeptidase activity"/>
    <property type="evidence" value="ECO:0007669"/>
    <property type="project" value="InterPro"/>
</dbReference>
<dbReference type="GO" id="GO:0006508">
    <property type="term" value="P:proteolysis"/>
    <property type="evidence" value="ECO:0007669"/>
    <property type="project" value="UniProtKB-KW"/>
</dbReference>
<dbReference type="AlphaFoldDB" id="A0A4Y8WNB1"/>
<keyword evidence="4 7" id="KW-0378">Hydrolase</keyword>
<keyword evidence="10" id="KW-1185">Reference proteome</keyword>
<evidence type="ECO:0000313" key="10">
    <source>
        <dbReference type="Proteomes" id="UP000297225"/>
    </source>
</evidence>
<evidence type="ECO:0000256" key="2">
    <source>
        <dbReference type="ARBA" id="ARBA00022670"/>
    </source>
</evidence>
<evidence type="ECO:0000256" key="1">
    <source>
        <dbReference type="ARBA" id="ARBA00006040"/>
    </source>
</evidence>
<keyword evidence="2 7" id="KW-0645">Protease</keyword>
<comment type="cofactor">
    <cofactor evidence="7">
        <name>Zn(2+)</name>
        <dbReference type="ChEBI" id="CHEBI:29105"/>
    </cofactor>
    <text evidence="7">Binds 1 zinc ion.</text>
</comment>
<dbReference type="CDD" id="cd06456">
    <property type="entry name" value="M3A_DCP"/>
    <property type="match status" value="1"/>
</dbReference>
<evidence type="ECO:0000259" key="8">
    <source>
        <dbReference type="Pfam" id="PF01432"/>
    </source>
</evidence>
<evidence type="ECO:0000256" key="7">
    <source>
        <dbReference type="RuleBase" id="RU003435"/>
    </source>
</evidence>
<dbReference type="FunFam" id="3.40.390.10:FF:000009">
    <property type="entry name" value="Oligopeptidase A"/>
    <property type="match status" value="1"/>
</dbReference>
<dbReference type="STRING" id="1122973.GCA_000379925_01130"/>
<sequence length="682" mass="78353">MWFHGVIKCGVATIVAPHLFYIAMKDKILFPDFTHRKPDLLAQNVRTEAEQFRSEIEEIRVCQEAPTFENTILALEEAGKGLDLASSVFFNLLSCDADDRLMELSQELTPLLTDISNEVGMDSLLAERVRVVYEEHMDTLSAIDRRLTFRTYEGYQRGGAYLDEATRELLKELRKELSMATLSFGQNVLKEQNAYTLQVTEGKTIKRLPTSALESAKKLAQEHGKEGWLFDLSMPSYSAVLKYCDDRSIRQQIYMGRATLGMDRKKETCNIDLVYRIATIRYQIAHLLGFDSFADYRLSTKMAKQPSHVLSMLDELREAYTPLAQKEIAEVTEGVSDLQPWDWSYLAEKYRQKHLEYDEEQTRPFFELESVVRAMFDLASDLYELKIEETEELVPYRPEVKVYRVSAHNQLVGTLLCDFFPRKGKRSGAWMTNFVEAYGEVRPVVSLVMNFTPATESQPSLLTHDEVTTLFHEFGHGLHGLLTQVPYASLSGTNVVHDFVELPSHFNENWARQPEFIRTFARHYKTGEPISDELLEAIKRNTLFLEGYACIRQLGFGYLDMLWHSNNPESLPQDIEELERAAYKEVTLLPHVDGTSVSTAFSHIFNGGYAAGYYGYKWAELLEADAFEEFLKHGLRDHETSMRFKREILERGDADEPEVLYHNFKGRAATIEALKRRSGLIQ</sequence>
<dbReference type="Gene3D" id="1.10.1370.40">
    <property type="match status" value="1"/>
</dbReference>
<dbReference type="Pfam" id="PF01432">
    <property type="entry name" value="Peptidase_M3"/>
    <property type="match status" value="1"/>
</dbReference>